<reference evidence="2" key="1">
    <citation type="journal article" date="2023" name="Hortic. Res.">
        <title>A chromosome-level phased genome enabling allele-level studies in sweet orange: a case study on citrus Huanglongbing tolerance.</title>
        <authorList>
            <person name="Wu B."/>
            <person name="Yu Q."/>
            <person name="Deng Z."/>
            <person name="Duan Y."/>
            <person name="Luo F."/>
            <person name="Gmitter F. Jr."/>
        </authorList>
    </citation>
    <scope>NUCLEOTIDE SEQUENCE [LARGE SCALE GENOMIC DNA]</scope>
    <source>
        <strain evidence="2">cv. Valencia</strain>
    </source>
</reference>
<accession>A0ACB8KIK0</accession>
<gene>
    <name evidence="1" type="ORF">KPL71_015391</name>
</gene>
<dbReference type="Proteomes" id="UP000829398">
    <property type="component" value="Chromosome 5"/>
</dbReference>
<dbReference type="EMBL" id="CM039174">
    <property type="protein sequence ID" value="KAH9754248.1"/>
    <property type="molecule type" value="Genomic_DNA"/>
</dbReference>
<sequence>MADIILSVIVEAAKCLAPPIYRQMSYLRKSKYTSNLQNLKTEVGNLEAERVSKQREVDEAKRRGEEIEKYVEKWLASVNGVIDEAEKFTGVDARANKRCFKGLCPNLKIRRRLSKEAERQKEAIVKVREAGRFDRISYNIIPDDSLLLSNKDYEAFESRMSTLNGILDALKNPDVNMLGIYGMGGIGKTTLAKEVARKAENEKLFDQVIFVEVSQIQDIRKIQGEFADKLGLTLHEETESGRARSLCNRLKKEKRILVILDNIWENLDFQAVGIPHGDGHKGSKVLLTARSLDVLSRKMDSQQNFSFGVLKEDEAWSLFKKMAGDYIEGSEFKWVAREVAKECAGLPVSIVTVARALRNKRLFEWKDALEQLRRPSSTNFKDIQPTAYKAIELSYVKLEGDELKNIFLLIGYTAIASIDDLLMFGMGLGLFQGIKRMEAARARVQTLVHKLKASCMLLDDMTSGNEDYFSMHDVVRDVAISIASRELNVFTAVDDVVDREWSEASAMKLYTSIVLPDVKTNVLPEVLECPQLKLFHIRVDRESSTLAISDNFFSRMTQVRVIDLTCMNLLSLPSSLGLLTNLQTLCLYYCKLQDTSVVGDLKNLEILCLRGCDITQLAVQVGQLTQLKLLDLRNCFFLKVIPPNVLSKLSRLEELYIGGDSFNKWEVEVVDGVKNASLDELKHLPNLTSLELQIKDVDTLPRGLFFKKLERFRIHIGGWLWRAVQKSCREFRLKLNTKICLKDGLIVQLQGIEDLELSGLLEQDVNYLVNELAKAGSSQLKHLSVLGLRAPAPNPTESEVALPKLETLYLSSINIERIWQNQVAAMSCALSDSNALRYIRDLRKLTSFCTGDLHIEFPFLKELQILRCPEFLFNNKRAAHELTKKMFPTLEGLRVDAKHMATICQLPEDFICKLKCLEIMFDGSTTTSSLDFLQRFHTIKILHIAGGQYSVAYSVFEKVENGMKAIISEVNKCYRLKHILKQDPSSIMENLEWLEVIQFDNLANLVPSLTSFRNLTTLMLWRCKGLRNVLTSSTAKTLVRLRRMSIGSCHRVAEIVADDDEGDKDNAAAANDEIVFSELKELELRSLNDLTSFYSGINYAFKFPSLDVLTVSFCPNMRIFSGGELSTPVLRKVLHEDFVRDCWDIKERWIWEHDLNTTIQMLYLQNKSFQRGCLPLTYLGVPIFKGCPVLNVLICRPYLTKLDRSLIVAKESYYPLQGGRVDFAASDAFFVL</sequence>
<protein>
    <submittedName>
        <fullName evidence="1">AAA domain-containing protein</fullName>
    </submittedName>
</protein>
<evidence type="ECO:0000313" key="1">
    <source>
        <dbReference type="EMBL" id="KAH9754248.1"/>
    </source>
</evidence>
<proteinExistence type="predicted"/>
<name>A0ACB8KIK0_CITSI</name>
<keyword evidence="2" id="KW-1185">Reference proteome</keyword>
<evidence type="ECO:0000313" key="2">
    <source>
        <dbReference type="Proteomes" id="UP000829398"/>
    </source>
</evidence>
<organism evidence="1 2">
    <name type="scientific">Citrus sinensis</name>
    <name type="common">Sweet orange</name>
    <name type="synonym">Citrus aurantium var. sinensis</name>
    <dbReference type="NCBI Taxonomy" id="2711"/>
    <lineage>
        <taxon>Eukaryota</taxon>
        <taxon>Viridiplantae</taxon>
        <taxon>Streptophyta</taxon>
        <taxon>Embryophyta</taxon>
        <taxon>Tracheophyta</taxon>
        <taxon>Spermatophyta</taxon>
        <taxon>Magnoliopsida</taxon>
        <taxon>eudicotyledons</taxon>
        <taxon>Gunneridae</taxon>
        <taxon>Pentapetalae</taxon>
        <taxon>rosids</taxon>
        <taxon>malvids</taxon>
        <taxon>Sapindales</taxon>
        <taxon>Rutaceae</taxon>
        <taxon>Aurantioideae</taxon>
        <taxon>Citrus</taxon>
    </lineage>
</organism>
<comment type="caution">
    <text evidence="1">The sequence shown here is derived from an EMBL/GenBank/DDBJ whole genome shotgun (WGS) entry which is preliminary data.</text>
</comment>